<evidence type="ECO:0000313" key="2">
    <source>
        <dbReference type="EMBL" id="SDG75337.1"/>
    </source>
</evidence>
<keyword evidence="1" id="KW-0472">Membrane</keyword>
<protein>
    <submittedName>
        <fullName evidence="2">Uncharacterized protein</fullName>
    </submittedName>
</protein>
<reference evidence="3" key="1">
    <citation type="submission" date="2016-10" db="EMBL/GenBank/DDBJ databases">
        <authorList>
            <person name="Varghese N."/>
            <person name="Submissions S."/>
        </authorList>
    </citation>
    <scope>NUCLEOTIDE SEQUENCE [LARGE SCALE GENOMIC DNA]</scope>
    <source>
        <strain evidence="3">CGMCC 4.3506</strain>
    </source>
</reference>
<dbReference type="STRING" id="200378.SAMN05216553_11147"/>
<dbReference type="RefSeq" id="WP_090053152.1">
    <property type="nucleotide sequence ID" value="NZ_FNCC01000011.1"/>
</dbReference>
<evidence type="ECO:0000313" key="3">
    <source>
        <dbReference type="Proteomes" id="UP000199623"/>
    </source>
</evidence>
<keyword evidence="3" id="KW-1185">Reference proteome</keyword>
<name>A0A1G7WTS4_9PSEU</name>
<sequence length="72" mass="7972">MLYNGHERRQTGANADGVDTVNLKKILTFAGIALLLFFLIAEPQQAAQLVQNILNSLRTAAEALITFVRQLF</sequence>
<dbReference type="Proteomes" id="UP000199623">
    <property type="component" value="Unassembled WGS sequence"/>
</dbReference>
<evidence type="ECO:0000256" key="1">
    <source>
        <dbReference type="SAM" id="Phobius"/>
    </source>
</evidence>
<feature type="transmembrane region" description="Helical" evidence="1">
    <location>
        <begin position="23"/>
        <end position="41"/>
    </location>
</feature>
<accession>A0A1G7WTS4</accession>
<gene>
    <name evidence="2" type="ORF">SAMN05216553_11147</name>
</gene>
<keyword evidence="1" id="KW-0812">Transmembrane</keyword>
<organism evidence="2 3">
    <name type="scientific">Lentzea fradiae</name>
    <dbReference type="NCBI Taxonomy" id="200378"/>
    <lineage>
        <taxon>Bacteria</taxon>
        <taxon>Bacillati</taxon>
        <taxon>Actinomycetota</taxon>
        <taxon>Actinomycetes</taxon>
        <taxon>Pseudonocardiales</taxon>
        <taxon>Pseudonocardiaceae</taxon>
        <taxon>Lentzea</taxon>
    </lineage>
</organism>
<keyword evidence="1" id="KW-1133">Transmembrane helix</keyword>
<dbReference type="AlphaFoldDB" id="A0A1G7WTS4"/>
<proteinExistence type="predicted"/>
<dbReference type="EMBL" id="FNCC01000011">
    <property type="protein sequence ID" value="SDG75337.1"/>
    <property type="molecule type" value="Genomic_DNA"/>
</dbReference>
<dbReference type="OrthoDB" id="3634064at2"/>